<dbReference type="Pfam" id="PF00795">
    <property type="entry name" value="CN_hydrolase"/>
    <property type="match status" value="1"/>
</dbReference>
<protein>
    <submittedName>
        <fullName evidence="3">Amidohydrolase</fullName>
    </submittedName>
</protein>
<evidence type="ECO:0000313" key="4">
    <source>
        <dbReference type="Proteomes" id="UP001257739"/>
    </source>
</evidence>
<accession>A0ABU1ULY0</accession>
<dbReference type="Gene3D" id="3.60.110.10">
    <property type="entry name" value="Carbon-nitrogen hydrolase"/>
    <property type="match status" value="1"/>
</dbReference>
<dbReference type="InterPro" id="IPR050345">
    <property type="entry name" value="Aliph_Amidase/BUP"/>
</dbReference>
<dbReference type="CDD" id="cd07197">
    <property type="entry name" value="nitrilase"/>
    <property type="match status" value="1"/>
</dbReference>
<keyword evidence="1" id="KW-0378">Hydrolase</keyword>
<dbReference type="InterPro" id="IPR003010">
    <property type="entry name" value="C-N_Hydrolase"/>
</dbReference>
<dbReference type="RefSeq" id="WP_309967572.1">
    <property type="nucleotide sequence ID" value="NZ_JAVDWH010000001.1"/>
</dbReference>
<sequence>MRAAAVQTATILADVDANLAECERLADEAAREGADWILLPEFFTTGMGFDEKLTDCVFPPEGTPTQLLLDLAKRHDATVGGSFLCLDDDGHVRNAFFLATPDGIAGRHDKDIPSMWENCFYVGGTDDGIISVGDVTAGIGLCLEFNRSQTVKRLRGKVDVVVGGSCRWGAAKGTPEYMTKKMDAWVDWIPTFARLMGTPVVDAAHSGRFRCPTPALPGTYSSSYRGGASICDAQGNILGWRAPEDGSGVVVADITPGRVEPTETLTDDFWIQGLDPMTKYLGWKLQGWHGRRWYDKNGAGSKISA</sequence>
<evidence type="ECO:0000313" key="3">
    <source>
        <dbReference type="EMBL" id="MDR7086196.1"/>
    </source>
</evidence>
<gene>
    <name evidence="3" type="ORF">J2X11_001035</name>
</gene>
<dbReference type="EMBL" id="JAVDWH010000001">
    <property type="protein sequence ID" value="MDR7086196.1"/>
    <property type="molecule type" value="Genomic_DNA"/>
</dbReference>
<organism evidence="3 4">
    <name type="scientific">Aeromicrobium panaciterrae</name>
    <dbReference type="NCBI Taxonomy" id="363861"/>
    <lineage>
        <taxon>Bacteria</taxon>
        <taxon>Bacillati</taxon>
        <taxon>Actinomycetota</taxon>
        <taxon>Actinomycetes</taxon>
        <taxon>Propionibacteriales</taxon>
        <taxon>Nocardioidaceae</taxon>
        <taxon>Aeromicrobium</taxon>
    </lineage>
</organism>
<name>A0ABU1ULY0_9ACTN</name>
<dbReference type="PANTHER" id="PTHR43674">
    <property type="entry name" value="NITRILASE C965.09-RELATED"/>
    <property type="match status" value="1"/>
</dbReference>
<evidence type="ECO:0000256" key="1">
    <source>
        <dbReference type="ARBA" id="ARBA00022801"/>
    </source>
</evidence>
<dbReference type="Proteomes" id="UP001257739">
    <property type="component" value="Unassembled WGS sequence"/>
</dbReference>
<evidence type="ECO:0000259" key="2">
    <source>
        <dbReference type="PROSITE" id="PS50263"/>
    </source>
</evidence>
<proteinExistence type="predicted"/>
<comment type="caution">
    <text evidence="3">The sequence shown here is derived from an EMBL/GenBank/DDBJ whole genome shotgun (WGS) entry which is preliminary data.</text>
</comment>
<dbReference type="PANTHER" id="PTHR43674:SF2">
    <property type="entry name" value="BETA-UREIDOPROPIONASE"/>
    <property type="match status" value="1"/>
</dbReference>
<reference evidence="3 4" key="1">
    <citation type="submission" date="2023-07" db="EMBL/GenBank/DDBJ databases">
        <title>Sorghum-associated microbial communities from plants grown in Nebraska, USA.</title>
        <authorList>
            <person name="Schachtman D."/>
        </authorList>
    </citation>
    <scope>NUCLEOTIDE SEQUENCE [LARGE SCALE GENOMIC DNA]</scope>
    <source>
        <strain evidence="3 4">BE248</strain>
    </source>
</reference>
<dbReference type="PROSITE" id="PS50263">
    <property type="entry name" value="CN_HYDROLASE"/>
    <property type="match status" value="1"/>
</dbReference>
<keyword evidence="4" id="KW-1185">Reference proteome</keyword>
<dbReference type="InterPro" id="IPR036526">
    <property type="entry name" value="C-N_Hydrolase_sf"/>
</dbReference>
<feature type="domain" description="CN hydrolase" evidence="2">
    <location>
        <begin position="1"/>
        <end position="256"/>
    </location>
</feature>
<dbReference type="SUPFAM" id="SSF56317">
    <property type="entry name" value="Carbon-nitrogen hydrolase"/>
    <property type="match status" value="1"/>
</dbReference>